<dbReference type="GO" id="GO:0003964">
    <property type="term" value="F:RNA-directed DNA polymerase activity"/>
    <property type="evidence" value="ECO:0007669"/>
    <property type="project" value="UniProtKB-KW"/>
</dbReference>
<dbReference type="InterPro" id="IPR026960">
    <property type="entry name" value="RVT-Znf"/>
</dbReference>
<reference evidence="2 3" key="1">
    <citation type="submission" date="2020-06" db="EMBL/GenBank/DDBJ databases">
        <title>Transcriptomic and genomic resources for Thalictrum thalictroides and T. hernandezii: Facilitating candidate gene discovery in an emerging model plant lineage.</title>
        <authorList>
            <person name="Arias T."/>
            <person name="Riano-Pachon D.M."/>
            <person name="Di Stilio V.S."/>
        </authorList>
    </citation>
    <scope>NUCLEOTIDE SEQUENCE [LARGE SCALE GENOMIC DNA]</scope>
    <source>
        <strain evidence="3">cv. WT478/WT964</strain>
        <tissue evidence="2">Leaves</tissue>
    </source>
</reference>
<dbReference type="GO" id="GO:0006979">
    <property type="term" value="P:response to oxidative stress"/>
    <property type="evidence" value="ECO:0007669"/>
    <property type="project" value="InterPro"/>
</dbReference>
<protein>
    <submittedName>
        <fullName evidence="2">Line-1 reverse transcriptase like</fullName>
    </submittedName>
</protein>
<dbReference type="InterPro" id="IPR010255">
    <property type="entry name" value="Haem_peroxidase_sf"/>
</dbReference>
<sequence>MLVSQVKAFSRSEESFRTSIVVGGTNMAEQVESRGFHVTGVAHVVNSDLPKEMEDFVHWIGRLGPAGSTGQATSLFIDLDMVVHIPYVPSDVFPFMDALIIIPPSTEQLPVISYADFYQLVGYVTVEITGGPKVPFDPGRQDSNELWKIVIENKYGRGDQNWWPRTVSMSFSKVKESIVCRLGNGSRIRFWIDIWVGNEALCSRFPYIFNVSNNKLGTVESIGQRTGGVITWNFQLRRNLYEWEQDQLEEMLQVLAQVVFNDEQDTWRWLELSQGNYTVRSMYEKLIDEWDIQSGVAQPFPVKLVWQPQIAPNCKFFFWLVLLGRVLTKDRLINKGPRRRVFSLIQCSDTVEELLIAWPASFSMEIGRRSCRSPMP</sequence>
<accession>A0A7J6VLW8</accession>
<dbReference type="Proteomes" id="UP000554482">
    <property type="component" value="Unassembled WGS sequence"/>
</dbReference>
<evidence type="ECO:0000313" key="3">
    <source>
        <dbReference type="Proteomes" id="UP000554482"/>
    </source>
</evidence>
<dbReference type="EMBL" id="JABWDY010031065">
    <property type="protein sequence ID" value="KAF5185165.1"/>
    <property type="molecule type" value="Genomic_DNA"/>
</dbReference>
<dbReference type="OrthoDB" id="1743609at2759"/>
<dbReference type="SUPFAM" id="SSF48113">
    <property type="entry name" value="Heme-dependent peroxidases"/>
    <property type="match status" value="1"/>
</dbReference>
<evidence type="ECO:0000259" key="1">
    <source>
        <dbReference type="Pfam" id="PF13966"/>
    </source>
</evidence>
<organism evidence="2 3">
    <name type="scientific">Thalictrum thalictroides</name>
    <name type="common">Rue-anemone</name>
    <name type="synonym">Anemone thalictroides</name>
    <dbReference type="NCBI Taxonomy" id="46969"/>
    <lineage>
        <taxon>Eukaryota</taxon>
        <taxon>Viridiplantae</taxon>
        <taxon>Streptophyta</taxon>
        <taxon>Embryophyta</taxon>
        <taxon>Tracheophyta</taxon>
        <taxon>Spermatophyta</taxon>
        <taxon>Magnoliopsida</taxon>
        <taxon>Ranunculales</taxon>
        <taxon>Ranunculaceae</taxon>
        <taxon>Thalictroideae</taxon>
        <taxon>Thalictrum</taxon>
    </lineage>
</organism>
<keyword evidence="2" id="KW-0548">Nucleotidyltransferase</keyword>
<dbReference type="PANTHER" id="PTHR36617">
    <property type="entry name" value="PROTEIN, PUTATIVE-RELATED"/>
    <property type="match status" value="1"/>
</dbReference>
<dbReference type="Gene3D" id="1.10.520.10">
    <property type="match status" value="1"/>
</dbReference>
<gene>
    <name evidence="2" type="ORF">FRX31_025247</name>
</gene>
<dbReference type="GO" id="GO:0020037">
    <property type="term" value="F:heme binding"/>
    <property type="evidence" value="ECO:0007669"/>
    <property type="project" value="InterPro"/>
</dbReference>
<name>A0A7J6VLW8_THATH</name>
<dbReference type="PRINTS" id="PR00459">
    <property type="entry name" value="ASPEROXIDASE"/>
</dbReference>
<evidence type="ECO:0000313" key="2">
    <source>
        <dbReference type="EMBL" id="KAF5185165.1"/>
    </source>
</evidence>
<feature type="domain" description="Reverse transcriptase zinc-binding" evidence="1">
    <location>
        <begin position="277"/>
        <end position="341"/>
    </location>
</feature>
<comment type="caution">
    <text evidence="2">The sequence shown here is derived from an EMBL/GenBank/DDBJ whole genome shotgun (WGS) entry which is preliminary data.</text>
</comment>
<keyword evidence="3" id="KW-1185">Reference proteome</keyword>
<dbReference type="InterPro" id="IPR027417">
    <property type="entry name" value="P-loop_NTPase"/>
</dbReference>
<dbReference type="GO" id="GO:0004601">
    <property type="term" value="F:peroxidase activity"/>
    <property type="evidence" value="ECO:0007669"/>
    <property type="project" value="InterPro"/>
</dbReference>
<dbReference type="SUPFAM" id="SSF52540">
    <property type="entry name" value="P-loop containing nucleoside triphosphate hydrolases"/>
    <property type="match status" value="1"/>
</dbReference>
<keyword evidence="2" id="KW-0808">Transferase</keyword>
<dbReference type="InterPro" id="IPR002207">
    <property type="entry name" value="Peroxidase_I"/>
</dbReference>
<dbReference type="PANTHER" id="PTHR36617:SF15">
    <property type="entry name" value="REVERSE TRANSCRIPTASE ZINC-BINDING DOMAIN-CONTAINING PROTEIN"/>
    <property type="match status" value="1"/>
</dbReference>
<dbReference type="AlphaFoldDB" id="A0A7J6VLW8"/>
<keyword evidence="2" id="KW-0695">RNA-directed DNA polymerase</keyword>
<dbReference type="Pfam" id="PF13966">
    <property type="entry name" value="zf-RVT"/>
    <property type="match status" value="1"/>
</dbReference>
<dbReference type="Gene3D" id="3.40.50.300">
    <property type="entry name" value="P-loop containing nucleotide triphosphate hydrolases"/>
    <property type="match status" value="1"/>
</dbReference>
<proteinExistence type="predicted"/>